<accession>A0A6A5VTP7</accession>
<feature type="region of interest" description="Disordered" evidence="1">
    <location>
        <begin position="401"/>
        <end position="422"/>
    </location>
</feature>
<feature type="transmembrane region" description="Helical" evidence="2">
    <location>
        <begin position="427"/>
        <end position="450"/>
    </location>
</feature>
<evidence type="ECO:0000256" key="1">
    <source>
        <dbReference type="SAM" id="MobiDB-lite"/>
    </source>
</evidence>
<keyword evidence="2" id="KW-1133">Transmembrane helix</keyword>
<dbReference type="InterPro" id="IPR003609">
    <property type="entry name" value="Pan_app"/>
</dbReference>
<keyword evidence="2" id="KW-0812">Transmembrane</keyword>
<sequence length="537" mass="58187">MQRATVLQFAASFEHIPCPLGYVNALPLLSTQELHRTVIAAWSGLSMMNFSKSANLLALIWASRTLATPLLVESLFGRADTSTCVKSFTSGNGLNFTNIQCNQNNPFNDALAPITIDSMGACMERCSRFWGGEEGCFGIVFRSSDSQCWMRNSTTSQLSNNRTIYTKTLTPEDGIHSALVDLNQMKPLNTDCPAPDKSRHSLDGYEGIQYTIQCNKDIGGGYDTQWSYPYNDNPFQAFYHATSLEDCLQNCMKEHPLCRGVIYNPGLEIGYANCWPKTGFPLNIPTTQTRLKVVHSATIDQIETPNTECNKNETYTSTSDDSKNFAVHCGQTNQGTNMTTVHAQNFTSCMEECASNDNGCVGVVYDSTLTQGYENCYLQNTSSIFTDIGSSMYAVMSVAKPKTSGAPESGNGGTSTNNNDDSSESKAWIAGAVIGPLAGLALIGAAIWFFRRRKHAGAVLVADVQEADSITTMNPYSQHSHGSPVPVYAPVPQHSPGTAPSELGGQNHQMVEMEAGSAAKYARKNGAAPGHQVHELG</sequence>
<gene>
    <name evidence="4" type="ORF">BU23DRAFT_495665</name>
</gene>
<reference evidence="4" key="1">
    <citation type="journal article" date="2020" name="Stud. Mycol.">
        <title>101 Dothideomycetes genomes: a test case for predicting lifestyles and emergence of pathogens.</title>
        <authorList>
            <person name="Haridas S."/>
            <person name="Albert R."/>
            <person name="Binder M."/>
            <person name="Bloem J."/>
            <person name="Labutti K."/>
            <person name="Salamov A."/>
            <person name="Andreopoulos B."/>
            <person name="Baker S."/>
            <person name="Barry K."/>
            <person name="Bills G."/>
            <person name="Bluhm B."/>
            <person name="Cannon C."/>
            <person name="Castanera R."/>
            <person name="Culley D."/>
            <person name="Daum C."/>
            <person name="Ezra D."/>
            <person name="Gonzalez J."/>
            <person name="Henrissat B."/>
            <person name="Kuo A."/>
            <person name="Liang C."/>
            <person name="Lipzen A."/>
            <person name="Lutzoni F."/>
            <person name="Magnuson J."/>
            <person name="Mondo S."/>
            <person name="Nolan M."/>
            <person name="Ohm R."/>
            <person name="Pangilinan J."/>
            <person name="Park H.-J."/>
            <person name="Ramirez L."/>
            <person name="Alfaro M."/>
            <person name="Sun H."/>
            <person name="Tritt A."/>
            <person name="Yoshinaga Y."/>
            <person name="Zwiers L.-H."/>
            <person name="Turgeon B."/>
            <person name="Goodwin S."/>
            <person name="Spatafora J."/>
            <person name="Crous P."/>
            <person name="Grigoriev I."/>
        </authorList>
    </citation>
    <scope>NUCLEOTIDE SEQUENCE</scope>
    <source>
        <strain evidence="4">CBS 107.79</strain>
    </source>
</reference>
<keyword evidence="5" id="KW-1185">Reference proteome</keyword>
<dbReference type="OrthoDB" id="3943216at2759"/>
<dbReference type="AlphaFoldDB" id="A0A6A5VTP7"/>
<dbReference type="PROSITE" id="PS50948">
    <property type="entry name" value="PAN"/>
    <property type="match status" value="1"/>
</dbReference>
<dbReference type="Pfam" id="PF14295">
    <property type="entry name" value="PAN_4"/>
    <property type="match status" value="3"/>
</dbReference>
<evidence type="ECO:0000256" key="2">
    <source>
        <dbReference type="SAM" id="Phobius"/>
    </source>
</evidence>
<dbReference type="CDD" id="cd12087">
    <property type="entry name" value="TM_EGFR-like"/>
    <property type="match status" value="1"/>
</dbReference>
<evidence type="ECO:0000259" key="3">
    <source>
        <dbReference type="PROSITE" id="PS50948"/>
    </source>
</evidence>
<feature type="domain" description="Apple" evidence="3">
    <location>
        <begin position="309"/>
        <end position="397"/>
    </location>
</feature>
<keyword evidence="2" id="KW-0472">Membrane</keyword>
<proteinExistence type="predicted"/>
<evidence type="ECO:0000313" key="5">
    <source>
        <dbReference type="Proteomes" id="UP000800036"/>
    </source>
</evidence>
<dbReference type="NCBIfam" id="TIGR01167">
    <property type="entry name" value="LPXTG_anchor"/>
    <property type="match status" value="1"/>
</dbReference>
<dbReference type="EMBL" id="ML976656">
    <property type="protein sequence ID" value="KAF1980275.1"/>
    <property type="molecule type" value="Genomic_DNA"/>
</dbReference>
<protein>
    <recommendedName>
        <fullName evidence="3">Apple domain-containing protein</fullName>
    </recommendedName>
</protein>
<evidence type="ECO:0000313" key="4">
    <source>
        <dbReference type="EMBL" id="KAF1980275.1"/>
    </source>
</evidence>
<name>A0A6A5VTP7_9PLEO</name>
<organism evidence="4 5">
    <name type="scientific">Bimuria novae-zelandiae CBS 107.79</name>
    <dbReference type="NCBI Taxonomy" id="1447943"/>
    <lineage>
        <taxon>Eukaryota</taxon>
        <taxon>Fungi</taxon>
        <taxon>Dikarya</taxon>
        <taxon>Ascomycota</taxon>
        <taxon>Pezizomycotina</taxon>
        <taxon>Dothideomycetes</taxon>
        <taxon>Pleosporomycetidae</taxon>
        <taxon>Pleosporales</taxon>
        <taxon>Massarineae</taxon>
        <taxon>Didymosphaeriaceae</taxon>
        <taxon>Bimuria</taxon>
    </lineage>
</organism>
<dbReference type="Proteomes" id="UP000800036">
    <property type="component" value="Unassembled WGS sequence"/>
</dbReference>